<evidence type="ECO:0000256" key="5">
    <source>
        <dbReference type="ARBA" id="ARBA00023002"/>
    </source>
</evidence>
<protein>
    <submittedName>
        <fullName evidence="9">GMC oxidoreductase</fullName>
    </submittedName>
</protein>
<feature type="domain" description="Glucose-methanol-choline oxidoreductase C-terminal" evidence="8">
    <location>
        <begin position="388"/>
        <end position="495"/>
    </location>
</feature>
<dbReference type="RefSeq" id="WP_322410267.1">
    <property type="nucleotide sequence ID" value="NZ_CP139779.1"/>
</dbReference>
<evidence type="ECO:0000256" key="2">
    <source>
        <dbReference type="ARBA" id="ARBA00010790"/>
    </source>
</evidence>
<dbReference type="Pfam" id="PF00732">
    <property type="entry name" value="GMC_oxred_N"/>
    <property type="match status" value="1"/>
</dbReference>
<organism evidence="9 10">
    <name type="scientific">Microbacterium invictum</name>
    <dbReference type="NCBI Taxonomy" id="515415"/>
    <lineage>
        <taxon>Bacteria</taxon>
        <taxon>Bacillati</taxon>
        <taxon>Actinomycetota</taxon>
        <taxon>Actinomycetes</taxon>
        <taxon>Micrococcales</taxon>
        <taxon>Microbacteriaceae</taxon>
        <taxon>Microbacterium</taxon>
    </lineage>
</organism>
<dbReference type="SUPFAM" id="SSF51905">
    <property type="entry name" value="FAD/NAD(P)-binding domain"/>
    <property type="match status" value="1"/>
</dbReference>
<dbReference type="SUPFAM" id="SSF54373">
    <property type="entry name" value="FAD-linked reductases, C-terminal domain"/>
    <property type="match status" value="1"/>
</dbReference>
<evidence type="ECO:0000259" key="7">
    <source>
        <dbReference type="Pfam" id="PF00732"/>
    </source>
</evidence>
<gene>
    <name evidence="9" type="ORF">T9R20_15670</name>
</gene>
<keyword evidence="4" id="KW-0274">FAD</keyword>
<feature type="domain" description="Glucose-methanol-choline oxidoreductase N-terminal" evidence="7">
    <location>
        <begin position="231"/>
        <end position="301"/>
    </location>
</feature>
<dbReference type="InterPro" id="IPR000172">
    <property type="entry name" value="GMC_OxRdtase_N"/>
</dbReference>
<evidence type="ECO:0000256" key="4">
    <source>
        <dbReference type="ARBA" id="ARBA00022827"/>
    </source>
</evidence>
<evidence type="ECO:0000313" key="9">
    <source>
        <dbReference type="EMBL" id="WQB70117.1"/>
    </source>
</evidence>
<keyword evidence="3" id="KW-0285">Flavoprotein</keyword>
<evidence type="ECO:0000256" key="6">
    <source>
        <dbReference type="SAM" id="MobiDB-lite"/>
    </source>
</evidence>
<comment type="cofactor">
    <cofactor evidence="1">
        <name>FAD</name>
        <dbReference type="ChEBI" id="CHEBI:57692"/>
    </cofactor>
</comment>
<dbReference type="PANTHER" id="PTHR42784">
    <property type="entry name" value="PYRANOSE 2-OXIDASE"/>
    <property type="match status" value="1"/>
</dbReference>
<keyword evidence="10" id="KW-1185">Reference proteome</keyword>
<dbReference type="EMBL" id="CP139779">
    <property type="protein sequence ID" value="WQB70117.1"/>
    <property type="molecule type" value="Genomic_DNA"/>
</dbReference>
<dbReference type="Pfam" id="PF05199">
    <property type="entry name" value="GMC_oxred_C"/>
    <property type="match status" value="1"/>
</dbReference>
<proteinExistence type="inferred from homology"/>
<evidence type="ECO:0000256" key="1">
    <source>
        <dbReference type="ARBA" id="ARBA00001974"/>
    </source>
</evidence>
<dbReference type="Gene3D" id="3.50.50.60">
    <property type="entry name" value="FAD/NAD(P)-binding domain"/>
    <property type="match status" value="2"/>
</dbReference>
<dbReference type="PANTHER" id="PTHR42784:SF1">
    <property type="entry name" value="PYRANOSE 2-OXIDASE"/>
    <property type="match status" value="1"/>
</dbReference>
<dbReference type="InterPro" id="IPR036188">
    <property type="entry name" value="FAD/NAD-bd_sf"/>
</dbReference>
<keyword evidence="5" id="KW-0560">Oxidoreductase</keyword>
<reference evidence="9 10" key="1">
    <citation type="submission" date="2023-06" db="EMBL/GenBank/DDBJ databases">
        <title>Rock-solubilizing bacteria, Microbacterium invictum, promotes re-establishment of vegetation in rocky wasteland by accelerating rock bio-weathering and reshaping soil bacterial community.</title>
        <authorList>
            <person name="Liu C."/>
        </authorList>
    </citation>
    <scope>NUCLEOTIDE SEQUENCE [LARGE SCALE GENOMIC DNA]</scope>
    <source>
        <strain evidence="9 10">X-18</strain>
    </source>
</reference>
<feature type="compositionally biased region" description="Basic and acidic residues" evidence="6">
    <location>
        <begin position="61"/>
        <end position="75"/>
    </location>
</feature>
<dbReference type="Proteomes" id="UP001324533">
    <property type="component" value="Chromosome"/>
</dbReference>
<evidence type="ECO:0000256" key="3">
    <source>
        <dbReference type="ARBA" id="ARBA00022630"/>
    </source>
</evidence>
<sequence>MPHDDASSEGRPARADVVIVGTGPAGAAVARILSEQRPDLMIIQFDAGPIVSDPPGAHVKNLSEGDRRTAQRRSEGPAPAASDISTDTLDGYASHDERIVRPGTHLLAEGYRQSGQDGLPALAFSTNVGGMGAHWTCACPRPGESERIAFLDDLDELLDEADRLLGVSAGLMADAPLAHEVRERLSRGLDHRRTRAVAPMPLAVREEPDGTLWWSGSDVVFGEATRKNPRHRLVAETVVTAVRTESGRVLGVRVTDRAAGESYEVDASIVVAAADAFRTPQLLWASGIRPPALGRYLNDQPQVVHAVKLRDVAPQSLGPAGGPIDVLSGVSWVPFTDAEPFHGQVMQLDASPVPYEGEILPGEVVGLGWFCTKDIRAEDRVEFDAAAVDEFGLPAMRVWYELTEQDRDSIERARRAIVDVGDLLGDAVFGEPLEFPPGASLHYQGTTRMGEVDDGTSVCDPDAQVWGITGLYVAGNGVIPTATACNPTLTTVALAVRAARAIAARADKTVLTEQTQDLSHA</sequence>
<comment type="similarity">
    <text evidence="2">Belongs to the GMC oxidoreductase family.</text>
</comment>
<name>A0ABZ0VE77_9MICO</name>
<dbReference type="InterPro" id="IPR051473">
    <property type="entry name" value="P2Ox-like"/>
</dbReference>
<feature type="region of interest" description="Disordered" evidence="6">
    <location>
        <begin position="53"/>
        <end position="89"/>
    </location>
</feature>
<evidence type="ECO:0000259" key="8">
    <source>
        <dbReference type="Pfam" id="PF05199"/>
    </source>
</evidence>
<accession>A0ABZ0VE77</accession>
<dbReference type="InterPro" id="IPR007867">
    <property type="entry name" value="GMC_OxRtase_C"/>
</dbReference>
<evidence type="ECO:0000313" key="10">
    <source>
        <dbReference type="Proteomes" id="UP001324533"/>
    </source>
</evidence>